<dbReference type="InterPro" id="IPR019412">
    <property type="entry name" value="IML2/TPR_39"/>
</dbReference>
<keyword evidence="8" id="KW-1185">Reference proteome</keyword>
<sequence length="747" mass="83158">MFRVGTWLSGKRLGSNASTPSIDVSTDLRDLEDAMQSASLILNDDVDGAESGLAEGDSTFHKLGKGVVAFVRATLGFEQEVMRQASERLTEAESGAASDQSRAQSRSPHASRSEIYAPGTEYVLCQAMAQLMGAVVGVLNESLTESIRGFYKMRKAYLALDSILQMEEKFIQERESRLSYSIQSSVSSQTMISSAGETVMTTTSSLTQVQSFEISSEESPDPDSSEFQTPPTEPLEGSELSEKLADLAVGDADADTPTSTGNSSPSVAAMFNYDPNSDVFKNKMDVFIHSGANCCYGVLLLLISMIPPAFGKLLGIIGFRGDKQKGLRMLWQATKFHNMMGAIAGFALLGYYNGFVRYCDIMADVGPGEDPELAGYPRDRLTALLTEMRERYPDSQLWILEEARMKAANKNLKGALEMLTTDVHSPLKQVEALKYFEKSLNSMYLHEYELCAKSFMKCGELNNWSLALYNYIVGAAHLALYRQLNKTDPTTASKHAEKATKYFRLAPTTAGKKRFMARQLPFDRFVTRKVAKWEARSKEWKVPLVDAVGVDPVEEMIFFWNGHSRMTKEQLEESLSKLAWCESDANPQWALGGIEEQAILDLLRAAVYRSLRRHDEAKEILQHRVMNHDKSLFKGNLKDDWILPVAHFEMAANLWMERPTYIAAHGPSVKPPSSSDSNSSTSTIEEMDSSLEKRKVRECKEHIDQAAKWESYEMEARVGIKVTSALDAIQKWEAIHSTVGSSQNLSK</sequence>
<dbReference type="GO" id="GO:0005741">
    <property type="term" value="C:mitochondrial outer membrane"/>
    <property type="evidence" value="ECO:0007669"/>
    <property type="project" value="TreeGrafter"/>
</dbReference>
<evidence type="ECO:0000256" key="1">
    <source>
        <dbReference type="ARBA" id="ARBA00011408"/>
    </source>
</evidence>
<dbReference type="GeneID" id="34608410"/>
<dbReference type="PANTHER" id="PTHR31859:SF1">
    <property type="entry name" value="TETRATRICOPEPTIDE REPEAT PROTEIN 39C"/>
    <property type="match status" value="1"/>
</dbReference>
<evidence type="ECO:0000256" key="3">
    <source>
        <dbReference type="ARBA" id="ARBA00019539"/>
    </source>
</evidence>
<feature type="compositionally biased region" description="Acidic residues" evidence="5">
    <location>
        <begin position="215"/>
        <end position="224"/>
    </location>
</feature>
<feature type="transmembrane region" description="Helical" evidence="6">
    <location>
        <begin position="296"/>
        <end position="315"/>
    </location>
</feature>
<proteinExistence type="predicted"/>
<comment type="function">
    <text evidence="4">Inclusion body (IB) resident protein that interacts strongly with lipid droplet (LD) proteins. Involved in LD-mediated IB clearing after protein folding stress, probably by enabling access to the IBs of an LD-stored soluble sterol derivative that acts as a chaperone in inclusion clearing.</text>
</comment>
<evidence type="ECO:0000313" key="8">
    <source>
        <dbReference type="Proteomes" id="UP000184188"/>
    </source>
</evidence>
<dbReference type="Pfam" id="PF10300">
    <property type="entry name" value="Iml2-TPR_39"/>
    <property type="match status" value="1"/>
</dbReference>
<feature type="transmembrane region" description="Helical" evidence="6">
    <location>
        <begin position="336"/>
        <end position="355"/>
    </location>
</feature>
<feature type="compositionally biased region" description="Low complexity" evidence="5">
    <location>
        <begin position="667"/>
        <end position="682"/>
    </location>
</feature>
<feature type="region of interest" description="Disordered" evidence="5">
    <location>
        <begin position="86"/>
        <end position="112"/>
    </location>
</feature>
<accession>A0A1L9SRC9</accession>
<feature type="region of interest" description="Disordered" evidence="5">
    <location>
        <begin position="207"/>
        <end position="238"/>
    </location>
</feature>
<gene>
    <name evidence="7" type="ORF">ASPZODRAFT_128173</name>
</gene>
<dbReference type="RefSeq" id="XP_022584184.1">
    <property type="nucleotide sequence ID" value="XM_022721945.1"/>
</dbReference>
<organism evidence="7 8">
    <name type="scientific">Penicilliopsis zonata CBS 506.65</name>
    <dbReference type="NCBI Taxonomy" id="1073090"/>
    <lineage>
        <taxon>Eukaryota</taxon>
        <taxon>Fungi</taxon>
        <taxon>Dikarya</taxon>
        <taxon>Ascomycota</taxon>
        <taxon>Pezizomycotina</taxon>
        <taxon>Eurotiomycetes</taxon>
        <taxon>Eurotiomycetidae</taxon>
        <taxon>Eurotiales</taxon>
        <taxon>Aspergillaceae</taxon>
        <taxon>Penicilliopsis</taxon>
    </lineage>
</organism>
<feature type="compositionally biased region" description="Low complexity" evidence="5">
    <location>
        <begin position="94"/>
        <end position="107"/>
    </location>
</feature>
<dbReference type="GO" id="GO:0005829">
    <property type="term" value="C:cytosol"/>
    <property type="evidence" value="ECO:0007669"/>
    <property type="project" value="TreeGrafter"/>
</dbReference>
<evidence type="ECO:0000256" key="4">
    <source>
        <dbReference type="ARBA" id="ARBA00043897"/>
    </source>
</evidence>
<feature type="region of interest" description="Disordered" evidence="5">
    <location>
        <begin position="665"/>
        <end position="696"/>
    </location>
</feature>
<comment type="subunit">
    <text evidence="1">Interacts with lipid droplet proteins.</text>
</comment>
<dbReference type="GO" id="GO:0005634">
    <property type="term" value="C:nucleus"/>
    <property type="evidence" value="ECO:0007669"/>
    <property type="project" value="TreeGrafter"/>
</dbReference>
<keyword evidence="6" id="KW-0472">Membrane</keyword>
<dbReference type="PANTHER" id="PTHR31859">
    <property type="entry name" value="TETRATRICOPEPTIDE REPEAT PROTEIN 39 FAMILY MEMBER"/>
    <property type="match status" value="1"/>
</dbReference>
<keyword evidence="6" id="KW-1133">Transmembrane helix</keyword>
<keyword evidence="6" id="KW-0812">Transmembrane</keyword>
<evidence type="ECO:0000256" key="6">
    <source>
        <dbReference type="SAM" id="Phobius"/>
    </source>
</evidence>
<reference evidence="8" key="1">
    <citation type="journal article" date="2017" name="Genome Biol.">
        <title>Comparative genomics reveals high biological diversity and specific adaptations in the industrially and medically important fungal genus Aspergillus.</title>
        <authorList>
            <person name="de Vries R.P."/>
            <person name="Riley R."/>
            <person name="Wiebenga A."/>
            <person name="Aguilar-Osorio G."/>
            <person name="Amillis S."/>
            <person name="Uchima C.A."/>
            <person name="Anderluh G."/>
            <person name="Asadollahi M."/>
            <person name="Askin M."/>
            <person name="Barry K."/>
            <person name="Battaglia E."/>
            <person name="Bayram O."/>
            <person name="Benocci T."/>
            <person name="Braus-Stromeyer S.A."/>
            <person name="Caldana C."/>
            <person name="Canovas D."/>
            <person name="Cerqueira G.C."/>
            <person name="Chen F."/>
            <person name="Chen W."/>
            <person name="Choi C."/>
            <person name="Clum A."/>
            <person name="Dos Santos R.A."/>
            <person name="Damasio A.R."/>
            <person name="Diallinas G."/>
            <person name="Emri T."/>
            <person name="Fekete E."/>
            <person name="Flipphi M."/>
            <person name="Freyberg S."/>
            <person name="Gallo A."/>
            <person name="Gournas C."/>
            <person name="Habgood R."/>
            <person name="Hainaut M."/>
            <person name="Harispe M.L."/>
            <person name="Henrissat B."/>
            <person name="Hilden K.S."/>
            <person name="Hope R."/>
            <person name="Hossain A."/>
            <person name="Karabika E."/>
            <person name="Karaffa L."/>
            <person name="Karanyi Z."/>
            <person name="Krasevec N."/>
            <person name="Kuo A."/>
            <person name="Kusch H."/>
            <person name="LaButti K."/>
            <person name="Lagendijk E.L."/>
            <person name="Lapidus A."/>
            <person name="Levasseur A."/>
            <person name="Lindquist E."/>
            <person name="Lipzen A."/>
            <person name="Logrieco A.F."/>
            <person name="MacCabe A."/>
            <person name="Maekelae M.R."/>
            <person name="Malavazi I."/>
            <person name="Melin P."/>
            <person name="Meyer V."/>
            <person name="Mielnichuk N."/>
            <person name="Miskei M."/>
            <person name="Molnar A.P."/>
            <person name="Mule G."/>
            <person name="Ngan C.Y."/>
            <person name="Orejas M."/>
            <person name="Orosz E."/>
            <person name="Ouedraogo J.P."/>
            <person name="Overkamp K.M."/>
            <person name="Park H.-S."/>
            <person name="Perrone G."/>
            <person name="Piumi F."/>
            <person name="Punt P.J."/>
            <person name="Ram A.F."/>
            <person name="Ramon A."/>
            <person name="Rauscher S."/>
            <person name="Record E."/>
            <person name="Riano-Pachon D.M."/>
            <person name="Robert V."/>
            <person name="Roehrig J."/>
            <person name="Ruller R."/>
            <person name="Salamov A."/>
            <person name="Salih N.S."/>
            <person name="Samson R.A."/>
            <person name="Sandor E."/>
            <person name="Sanguinetti M."/>
            <person name="Schuetze T."/>
            <person name="Sepcic K."/>
            <person name="Shelest E."/>
            <person name="Sherlock G."/>
            <person name="Sophianopoulou V."/>
            <person name="Squina F.M."/>
            <person name="Sun H."/>
            <person name="Susca A."/>
            <person name="Todd R.B."/>
            <person name="Tsang A."/>
            <person name="Unkles S.E."/>
            <person name="van de Wiele N."/>
            <person name="van Rossen-Uffink D."/>
            <person name="Oliveira J.V."/>
            <person name="Vesth T.C."/>
            <person name="Visser J."/>
            <person name="Yu J.-H."/>
            <person name="Zhou M."/>
            <person name="Andersen M.R."/>
            <person name="Archer D.B."/>
            <person name="Baker S.E."/>
            <person name="Benoit I."/>
            <person name="Brakhage A.A."/>
            <person name="Braus G.H."/>
            <person name="Fischer R."/>
            <person name="Frisvad J.C."/>
            <person name="Goldman G.H."/>
            <person name="Houbraken J."/>
            <person name="Oakley B."/>
            <person name="Pocsi I."/>
            <person name="Scazzocchio C."/>
            <person name="Seiboth B."/>
            <person name="vanKuyk P.A."/>
            <person name="Wortman J."/>
            <person name="Dyer P.S."/>
            <person name="Grigoriev I.V."/>
        </authorList>
    </citation>
    <scope>NUCLEOTIDE SEQUENCE [LARGE SCALE GENOMIC DNA]</scope>
    <source>
        <strain evidence="8">CBS 506.65</strain>
    </source>
</reference>
<dbReference type="Proteomes" id="UP000184188">
    <property type="component" value="Unassembled WGS sequence"/>
</dbReference>
<evidence type="ECO:0000256" key="2">
    <source>
        <dbReference type="ARBA" id="ARBA00018424"/>
    </source>
</evidence>
<name>A0A1L9SRC9_9EURO</name>
<dbReference type="AlphaFoldDB" id="A0A1L9SRC9"/>
<dbReference type="VEuPathDB" id="FungiDB:ASPZODRAFT_128173"/>
<dbReference type="OrthoDB" id="2154985at2759"/>
<dbReference type="EMBL" id="KV878337">
    <property type="protein sequence ID" value="OJJ49674.1"/>
    <property type="molecule type" value="Genomic_DNA"/>
</dbReference>
<protein>
    <recommendedName>
        <fullName evidence="2">Inclusion body clearance protein IML2</fullName>
    </recommendedName>
    <alternativeName>
        <fullName evidence="3">Inclusion body clearance protein iml2</fullName>
    </alternativeName>
</protein>
<evidence type="ECO:0000313" key="7">
    <source>
        <dbReference type="EMBL" id="OJJ49674.1"/>
    </source>
</evidence>
<evidence type="ECO:0000256" key="5">
    <source>
        <dbReference type="SAM" id="MobiDB-lite"/>
    </source>
</evidence>